<proteinExistence type="predicted"/>
<gene>
    <name evidence="8" type="primary">wzx</name>
    <name evidence="8" type="ORF">Q2V20_02670</name>
</gene>
<dbReference type="InterPro" id="IPR050833">
    <property type="entry name" value="Poly_Biosynth_Transport"/>
</dbReference>
<keyword evidence="5 7" id="KW-0472">Membrane</keyword>
<keyword evidence="4 7" id="KW-1133">Transmembrane helix</keyword>
<evidence type="ECO:0000256" key="6">
    <source>
        <dbReference type="ARBA" id="ARBA00049738"/>
    </source>
</evidence>
<dbReference type="Pfam" id="PF13440">
    <property type="entry name" value="Polysacc_synt_3"/>
    <property type="match status" value="1"/>
</dbReference>
<feature type="transmembrane region" description="Helical" evidence="7">
    <location>
        <begin position="92"/>
        <end position="112"/>
    </location>
</feature>
<reference evidence="8" key="1">
    <citation type="submission" date="2023-07" db="EMBL/GenBank/DDBJ databases">
        <title>High risk of intestinal colonization with ESBL-producing Escherichia coli among soldiers of military contingents in specific geographic regions.</title>
        <authorList>
            <person name="Literacka E."/>
        </authorList>
    </citation>
    <scope>NUCLEOTIDE SEQUENCE</scope>
    <source>
        <strain evidence="8">66</strain>
    </source>
</reference>
<evidence type="ECO:0000313" key="8">
    <source>
        <dbReference type="EMBL" id="MDO2573074.1"/>
    </source>
</evidence>
<protein>
    <recommendedName>
        <fullName evidence="6">Putative O-antigen transporter</fullName>
    </recommendedName>
</protein>
<feature type="transmembrane region" description="Helical" evidence="7">
    <location>
        <begin position="14"/>
        <end position="39"/>
    </location>
</feature>
<dbReference type="Proteomes" id="UP001173661">
    <property type="component" value="Unassembled WGS sequence"/>
</dbReference>
<feature type="transmembrane region" description="Helical" evidence="7">
    <location>
        <begin position="386"/>
        <end position="407"/>
    </location>
</feature>
<evidence type="ECO:0000256" key="1">
    <source>
        <dbReference type="ARBA" id="ARBA00004651"/>
    </source>
</evidence>
<evidence type="ECO:0000256" key="4">
    <source>
        <dbReference type="ARBA" id="ARBA00022989"/>
    </source>
</evidence>
<feature type="transmembrane region" description="Helical" evidence="7">
    <location>
        <begin position="180"/>
        <end position="199"/>
    </location>
</feature>
<evidence type="ECO:0000256" key="5">
    <source>
        <dbReference type="ARBA" id="ARBA00023136"/>
    </source>
</evidence>
<evidence type="ECO:0000256" key="3">
    <source>
        <dbReference type="ARBA" id="ARBA00022692"/>
    </source>
</evidence>
<dbReference type="EMBL" id="JAUKXU010000002">
    <property type="protein sequence ID" value="MDO2573074.1"/>
    <property type="molecule type" value="Genomic_DNA"/>
</dbReference>
<feature type="transmembrane region" description="Helical" evidence="7">
    <location>
        <begin position="151"/>
        <end position="174"/>
    </location>
</feature>
<comment type="caution">
    <text evidence="8">The sequence shown here is derived from an EMBL/GenBank/DDBJ whole genome shotgun (WGS) entry which is preliminary data.</text>
</comment>
<evidence type="ECO:0000256" key="2">
    <source>
        <dbReference type="ARBA" id="ARBA00022475"/>
    </source>
</evidence>
<evidence type="ECO:0000256" key="7">
    <source>
        <dbReference type="SAM" id="Phobius"/>
    </source>
</evidence>
<feature type="transmembrane region" description="Helical" evidence="7">
    <location>
        <begin position="51"/>
        <end position="72"/>
    </location>
</feature>
<sequence>MSGLNIKRLFANDIVINIIWLVLEKLYFIILVFLCEGLISRTLGVSDYGKWIYAINTIIIISSIALVAGSEVMVPALSKHKKIVGELLSSAFIIRMLGALTSFFFINIYIFFAIKDEVLQQMLMSLSLILLFNEPFGVITNYCQSRINMKGIVLARCVSLGVRTIFVLVSFKLLDNKLIYFSRAAESISLAIILTILFLSYKIKIKLSKKIILIIFNRGISFWLPLICMMIYFRVDRYFVEKYFSYDTLAMYGVAVQFIEQAFLLIVIIIQSISPRYIFPILSKRDLIENIKKITLILFLVVIFMQVFSYLFLPFIITLVFGHEYFNAGQIAVTLLPSLLFYAIDSILMQVLYKDKNAIAILFKWLSMMMISCSLYYVWYGLLSEMNMAMIFNINYVIMTAITFLFVKKGLKVRDYD</sequence>
<dbReference type="PANTHER" id="PTHR30250">
    <property type="entry name" value="PST FAMILY PREDICTED COLANIC ACID TRANSPORTER"/>
    <property type="match status" value="1"/>
</dbReference>
<feature type="transmembrane region" description="Helical" evidence="7">
    <location>
        <begin position="211"/>
        <end position="233"/>
    </location>
</feature>
<keyword evidence="3 7" id="KW-0812">Transmembrane</keyword>
<feature type="transmembrane region" description="Helical" evidence="7">
    <location>
        <begin position="361"/>
        <end position="380"/>
    </location>
</feature>
<comment type="subcellular location">
    <subcellularLocation>
        <location evidence="1">Cell membrane</location>
        <topology evidence="1">Multi-pass membrane protein</topology>
    </subcellularLocation>
</comment>
<organism evidence="8 9">
    <name type="scientific">Escherichia coli</name>
    <dbReference type="NCBI Taxonomy" id="562"/>
    <lineage>
        <taxon>Bacteria</taxon>
        <taxon>Pseudomonadati</taxon>
        <taxon>Pseudomonadota</taxon>
        <taxon>Gammaproteobacteria</taxon>
        <taxon>Enterobacterales</taxon>
        <taxon>Enterobacteriaceae</taxon>
        <taxon>Escherichia</taxon>
    </lineage>
</organism>
<feature type="transmembrane region" description="Helical" evidence="7">
    <location>
        <begin position="294"/>
        <end position="322"/>
    </location>
</feature>
<keyword evidence="2" id="KW-1003">Cell membrane</keyword>
<name>A0AAW7UUX8_ECOLX</name>
<dbReference type="GO" id="GO:0005886">
    <property type="term" value="C:plasma membrane"/>
    <property type="evidence" value="ECO:0007669"/>
    <property type="project" value="UniProtKB-SubCell"/>
</dbReference>
<dbReference type="AlphaFoldDB" id="A0AAW7UUX8"/>
<feature type="transmembrane region" description="Helical" evidence="7">
    <location>
        <begin position="328"/>
        <end position="349"/>
    </location>
</feature>
<dbReference type="PANTHER" id="PTHR30250:SF11">
    <property type="entry name" value="O-ANTIGEN TRANSPORTER-RELATED"/>
    <property type="match status" value="1"/>
</dbReference>
<evidence type="ECO:0000313" key="9">
    <source>
        <dbReference type="Proteomes" id="UP001173661"/>
    </source>
</evidence>
<feature type="transmembrane region" description="Helical" evidence="7">
    <location>
        <begin position="249"/>
        <end position="273"/>
    </location>
</feature>
<accession>A0AAW7UUX8</accession>
<dbReference type="RefSeq" id="WP_000015982.1">
    <property type="nucleotide sequence ID" value="NZ_BAAGAI010000008.1"/>
</dbReference>